<dbReference type="PANTHER" id="PTHR37984">
    <property type="entry name" value="PROTEIN CBG26694"/>
    <property type="match status" value="1"/>
</dbReference>
<evidence type="ECO:0000256" key="4">
    <source>
        <dbReference type="ARBA" id="ARBA00022759"/>
    </source>
</evidence>
<dbReference type="InterPro" id="IPR043502">
    <property type="entry name" value="DNA/RNA_pol_sf"/>
</dbReference>
<feature type="domain" description="Reverse transcriptase RNase H-like" evidence="8">
    <location>
        <begin position="284"/>
        <end position="385"/>
    </location>
</feature>
<keyword evidence="6" id="KW-0695">RNA-directed DNA polymerase</keyword>
<dbReference type="InterPro" id="IPR043128">
    <property type="entry name" value="Rev_trsase/Diguanyl_cyclase"/>
</dbReference>
<dbReference type="InterPro" id="IPR000477">
    <property type="entry name" value="RT_dom"/>
</dbReference>
<evidence type="ECO:0000256" key="5">
    <source>
        <dbReference type="ARBA" id="ARBA00022801"/>
    </source>
</evidence>
<dbReference type="FunFam" id="3.30.70.270:FF:000026">
    <property type="entry name" value="Transposon Ty3-G Gag-Pol polyprotein"/>
    <property type="match status" value="1"/>
</dbReference>
<feature type="domain" description="Reverse transcriptase" evidence="7">
    <location>
        <begin position="141"/>
        <end position="196"/>
    </location>
</feature>
<keyword evidence="2" id="KW-0548">Nucleotidyltransferase</keyword>
<keyword evidence="3" id="KW-0540">Nuclease</keyword>
<proteinExistence type="predicted"/>
<reference evidence="9 10" key="1">
    <citation type="journal article" date="2017" name="PLoS Biol.">
        <title>The sea cucumber genome provides insights into morphological evolution and visceral regeneration.</title>
        <authorList>
            <person name="Zhang X."/>
            <person name="Sun L."/>
            <person name="Yuan J."/>
            <person name="Sun Y."/>
            <person name="Gao Y."/>
            <person name="Zhang L."/>
            <person name="Li S."/>
            <person name="Dai H."/>
            <person name="Hamel J.F."/>
            <person name="Liu C."/>
            <person name="Yu Y."/>
            <person name="Liu S."/>
            <person name="Lin W."/>
            <person name="Guo K."/>
            <person name="Jin S."/>
            <person name="Xu P."/>
            <person name="Storey K.B."/>
            <person name="Huan P."/>
            <person name="Zhang T."/>
            <person name="Zhou Y."/>
            <person name="Zhang J."/>
            <person name="Lin C."/>
            <person name="Li X."/>
            <person name="Xing L."/>
            <person name="Huo D."/>
            <person name="Sun M."/>
            <person name="Wang L."/>
            <person name="Mercier A."/>
            <person name="Li F."/>
            <person name="Yang H."/>
            <person name="Xiang J."/>
        </authorList>
    </citation>
    <scope>NUCLEOTIDE SEQUENCE [LARGE SCALE GENOMIC DNA]</scope>
    <source>
        <strain evidence="9">Shaxun</strain>
        <tissue evidence="9">Muscle</tissue>
    </source>
</reference>
<dbReference type="Pfam" id="PF17917">
    <property type="entry name" value="RT_RNaseH"/>
    <property type="match status" value="1"/>
</dbReference>
<evidence type="ECO:0000256" key="2">
    <source>
        <dbReference type="ARBA" id="ARBA00022695"/>
    </source>
</evidence>
<dbReference type="AlphaFoldDB" id="A0A2G8KX34"/>
<dbReference type="CDD" id="cd01647">
    <property type="entry name" value="RT_LTR"/>
    <property type="match status" value="1"/>
</dbReference>
<keyword evidence="4" id="KW-0255">Endonuclease</keyword>
<dbReference type="CDD" id="cd09274">
    <property type="entry name" value="RNase_HI_RT_Ty3"/>
    <property type="match status" value="1"/>
</dbReference>
<keyword evidence="5" id="KW-0378">Hydrolase</keyword>
<evidence type="ECO:0000259" key="8">
    <source>
        <dbReference type="Pfam" id="PF17917"/>
    </source>
</evidence>
<name>A0A2G8KX34_STIJA</name>
<gene>
    <name evidence="9" type="ORF">BSL78_10628</name>
</gene>
<dbReference type="Proteomes" id="UP000230750">
    <property type="component" value="Unassembled WGS sequence"/>
</dbReference>
<organism evidence="9 10">
    <name type="scientific">Stichopus japonicus</name>
    <name type="common">Sea cucumber</name>
    <dbReference type="NCBI Taxonomy" id="307972"/>
    <lineage>
        <taxon>Eukaryota</taxon>
        <taxon>Metazoa</taxon>
        <taxon>Echinodermata</taxon>
        <taxon>Eleutherozoa</taxon>
        <taxon>Echinozoa</taxon>
        <taxon>Holothuroidea</taxon>
        <taxon>Aspidochirotacea</taxon>
        <taxon>Aspidochirotida</taxon>
        <taxon>Stichopodidae</taxon>
        <taxon>Apostichopus</taxon>
    </lineage>
</organism>
<dbReference type="InterPro" id="IPR041373">
    <property type="entry name" value="RT_RNaseH"/>
</dbReference>
<keyword evidence="1" id="KW-0808">Transferase</keyword>
<evidence type="ECO:0000313" key="10">
    <source>
        <dbReference type="Proteomes" id="UP000230750"/>
    </source>
</evidence>
<dbReference type="Gene3D" id="3.10.10.10">
    <property type="entry name" value="HIV Type 1 Reverse Transcriptase, subunit A, domain 1"/>
    <property type="match status" value="1"/>
</dbReference>
<accession>A0A2G8KX34</accession>
<dbReference type="PANTHER" id="PTHR37984:SF7">
    <property type="entry name" value="INTEGRASE CATALYTIC DOMAIN-CONTAINING PROTEIN"/>
    <property type="match status" value="1"/>
</dbReference>
<comment type="caution">
    <text evidence="9">The sequence shown here is derived from an EMBL/GenBank/DDBJ whole genome shotgun (WGS) entry which is preliminary data.</text>
</comment>
<dbReference type="EMBL" id="MRZV01000327">
    <property type="protein sequence ID" value="PIK52470.1"/>
    <property type="molecule type" value="Genomic_DNA"/>
</dbReference>
<evidence type="ECO:0000256" key="1">
    <source>
        <dbReference type="ARBA" id="ARBA00022679"/>
    </source>
</evidence>
<protein>
    <submittedName>
        <fullName evidence="9">Uncharacterized protein</fullName>
    </submittedName>
</protein>
<evidence type="ECO:0000256" key="6">
    <source>
        <dbReference type="ARBA" id="ARBA00022918"/>
    </source>
</evidence>
<dbReference type="Pfam" id="PF00078">
    <property type="entry name" value="RVT_1"/>
    <property type="match status" value="1"/>
</dbReference>
<dbReference type="InterPro" id="IPR050951">
    <property type="entry name" value="Retrovirus_Pol_polyprotein"/>
</dbReference>
<evidence type="ECO:0000313" key="9">
    <source>
        <dbReference type="EMBL" id="PIK52470.1"/>
    </source>
</evidence>
<evidence type="ECO:0000256" key="3">
    <source>
        <dbReference type="ARBA" id="ARBA00022722"/>
    </source>
</evidence>
<dbReference type="OrthoDB" id="6749446at2759"/>
<evidence type="ECO:0000259" key="7">
    <source>
        <dbReference type="Pfam" id="PF00078"/>
    </source>
</evidence>
<dbReference type="Gene3D" id="3.30.70.270">
    <property type="match status" value="2"/>
</dbReference>
<sequence>MHGRKEDIIKENEDVFTGIGKIASEYHIELTSNAEPVVKPARRTPDALKQPLREELDRLLDLGILREVREPTDWVNDIVLVTKPNGSLRLCLDPRELNKFIKRPHYYAKTLDDILPELRNTKISQRLTYAQDLDGILGGIANVFCIKDDILIAAETQEQHDIALQKVFQACRQNNIRLNSDKCYFNQVKVKLFGHILSADGIAPDPAKVSAIRNLKAPSTKQELQSLLGLVQYLAKFAKMSQLTEPLRKLLQNDAAFVWTENHDAALDKIKYTITKAPVLAYFDASKPIEIQCDASMKGLGAVLVQDGRPVHFASKALTRAEANYSNIERETLAAVWATNYFKYYVFGRKFIICSDHKPLEDIAKKDISKMPSRLQRLMLQLQGYNYAIKYVSAQNVPMADCLSRCIATDREPKPIPHIDVHVHEITNMKPFIIDRIRAATASELTCNL</sequence>
<keyword evidence="10" id="KW-1185">Reference proteome</keyword>
<dbReference type="SUPFAM" id="SSF56672">
    <property type="entry name" value="DNA/RNA polymerases"/>
    <property type="match status" value="1"/>
</dbReference>